<dbReference type="GO" id="GO:0000976">
    <property type="term" value="F:transcription cis-regulatory region binding"/>
    <property type="evidence" value="ECO:0007669"/>
    <property type="project" value="InterPro"/>
</dbReference>
<dbReference type="GO" id="GO:0005634">
    <property type="term" value="C:nucleus"/>
    <property type="evidence" value="ECO:0007669"/>
    <property type="project" value="TreeGrafter"/>
</dbReference>
<feature type="domain" description="C2H2-type" evidence="3">
    <location>
        <begin position="72"/>
        <end position="95"/>
    </location>
</feature>
<dbReference type="PANTHER" id="PTHR46664:SF1">
    <property type="entry name" value="ATM INTERACTOR"/>
    <property type="match status" value="1"/>
</dbReference>
<name>A0A7R9KKC3_9ACAR</name>
<gene>
    <name evidence="4" type="ORF">OSB1V03_LOCUS5036</name>
</gene>
<keyword evidence="1" id="KW-0862">Zinc</keyword>
<evidence type="ECO:0000256" key="2">
    <source>
        <dbReference type="SAM" id="MobiDB-lite"/>
    </source>
</evidence>
<sequence length="440" mass="50285">MVGKDEDNRFNCPIDGCVYGLSGDKHFKRKLFLTQHIANKHSEKKFSCEKCHKKYAIEWQLKYHEKSCGLQWRCGSCPKSYTERLSLIMHCKRHSHVLSPNDCIKKCKTDPKATPINVQLVTIVLPLIVDSNNANQRPVNILPKSDHILDSMSVRSDSTQTNAIEECKKCKMKSPVKHMQTNAKKYQSISIQTDQRLNHKSSKYRESRSTDCQTIRKRNRKPQLNNNFESIETQTLESALHAKQVSNRIQISASTSTTPPKRAKRNRLDVNTSAVNEVKSKSCAFTQTTDPSIASTSLDLFDFNPLLSEMNTTNAILEQSVQTEAIDVSFVHEFNNIETQTVNQDLNADDFDNLCTDEDLDLFKIFEFADIETQTIWNNDRTTQTDEHLDQINDVILRYLDNESECDISGTTLFTSTQTQTQTEFPLLNSSAIQISHNYD</sequence>
<feature type="compositionally biased region" description="Polar residues" evidence="2">
    <location>
        <begin position="247"/>
        <end position="259"/>
    </location>
</feature>
<dbReference type="Proteomes" id="UP000759131">
    <property type="component" value="Unassembled WGS sequence"/>
</dbReference>
<proteinExistence type="predicted"/>
<feature type="region of interest" description="Disordered" evidence="2">
    <location>
        <begin position="247"/>
        <end position="268"/>
    </location>
</feature>
<dbReference type="EMBL" id="OC857007">
    <property type="protein sequence ID" value="CAD7624593.1"/>
    <property type="molecule type" value="Genomic_DNA"/>
</dbReference>
<dbReference type="InterPro" id="IPR055303">
    <property type="entry name" value="ATMIN"/>
</dbReference>
<dbReference type="OrthoDB" id="6512555at2759"/>
<dbReference type="InterPro" id="IPR013087">
    <property type="entry name" value="Znf_C2H2_type"/>
</dbReference>
<dbReference type="AlphaFoldDB" id="A0A7R9KKC3"/>
<dbReference type="Gene3D" id="3.30.160.60">
    <property type="entry name" value="Classic Zinc Finger"/>
    <property type="match status" value="1"/>
</dbReference>
<dbReference type="PROSITE" id="PS50157">
    <property type="entry name" value="ZINC_FINGER_C2H2_2"/>
    <property type="match status" value="1"/>
</dbReference>
<protein>
    <recommendedName>
        <fullName evidence="3">C2H2-type domain-containing protein</fullName>
    </recommendedName>
</protein>
<keyword evidence="5" id="KW-1185">Reference proteome</keyword>
<dbReference type="PANTHER" id="PTHR46664">
    <property type="entry name" value="ATM INTERACTOR"/>
    <property type="match status" value="1"/>
</dbReference>
<dbReference type="GO" id="GO:0000981">
    <property type="term" value="F:DNA-binding transcription factor activity, RNA polymerase II-specific"/>
    <property type="evidence" value="ECO:0007669"/>
    <property type="project" value="TreeGrafter"/>
</dbReference>
<dbReference type="GO" id="GO:0008270">
    <property type="term" value="F:zinc ion binding"/>
    <property type="evidence" value="ECO:0007669"/>
    <property type="project" value="UniProtKB-KW"/>
</dbReference>
<evidence type="ECO:0000313" key="4">
    <source>
        <dbReference type="EMBL" id="CAD7624593.1"/>
    </source>
</evidence>
<dbReference type="GO" id="GO:0045944">
    <property type="term" value="P:positive regulation of transcription by RNA polymerase II"/>
    <property type="evidence" value="ECO:0007669"/>
    <property type="project" value="InterPro"/>
</dbReference>
<feature type="region of interest" description="Disordered" evidence="2">
    <location>
        <begin position="194"/>
        <end position="214"/>
    </location>
</feature>
<evidence type="ECO:0000313" key="5">
    <source>
        <dbReference type="Proteomes" id="UP000759131"/>
    </source>
</evidence>
<dbReference type="EMBL" id="CAJPIZ010002432">
    <property type="protein sequence ID" value="CAG2105023.1"/>
    <property type="molecule type" value="Genomic_DNA"/>
</dbReference>
<accession>A0A7R9KKC3</accession>
<keyword evidence="1" id="KW-0479">Metal-binding</keyword>
<keyword evidence="1" id="KW-0863">Zinc-finger</keyword>
<organism evidence="4">
    <name type="scientific">Medioppia subpectinata</name>
    <dbReference type="NCBI Taxonomy" id="1979941"/>
    <lineage>
        <taxon>Eukaryota</taxon>
        <taxon>Metazoa</taxon>
        <taxon>Ecdysozoa</taxon>
        <taxon>Arthropoda</taxon>
        <taxon>Chelicerata</taxon>
        <taxon>Arachnida</taxon>
        <taxon>Acari</taxon>
        <taxon>Acariformes</taxon>
        <taxon>Sarcoptiformes</taxon>
        <taxon>Oribatida</taxon>
        <taxon>Brachypylina</taxon>
        <taxon>Oppioidea</taxon>
        <taxon>Oppiidae</taxon>
        <taxon>Medioppia</taxon>
    </lineage>
</organism>
<reference evidence="4" key="1">
    <citation type="submission" date="2020-11" db="EMBL/GenBank/DDBJ databases">
        <authorList>
            <person name="Tran Van P."/>
        </authorList>
    </citation>
    <scope>NUCLEOTIDE SEQUENCE</scope>
</reference>
<dbReference type="SMART" id="SM00355">
    <property type="entry name" value="ZnF_C2H2"/>
    <property type="match status" value="3"/>
</dbReference>
<evidence type="ECO:0000256" key="1">
    <source>
        <dbReference type="PROSITE-ProRule" id="PRU00042"/>
    </source>
</evidence>
<evidence type="ECO:0000259" key="3">
    <source>
        <dbReference type="PROSITE" id="PS50157"/>
    </source>
</evidence>